<dbReference type="EMBL" id="CAJNOK010024206">
    <property type="protein sequence ID" value="CAF1373634.1"/>
    <property type="molecule type" value="Genomic_DNA"/>
</dbReference>
<evidence type="ECO:0000313" key="3">
    <source>
        <dbReference type="EMBL" id="CAF4182599.1"/>
    </source>
</evidence>
<accession>A0A8S2RR27</accession>
<dbReference type="Proteomes" id="UP000682733">
    <property type="component" value="Unassembled WGS sequence"/>
</dbReference>
<dbReference type="AlphaFoldDB" id="A0A8S2RR27"/>
<gene>
    <name evidence="2" type="ORF">OVA965_LOCUS31785</name>
    <name evidence="3" type="ORF">TMI583_LOCUS32627</name>
</gene>
<feature type="region of interest" description="Disordered" evidence="1">
    <location>
        <begin position="1"/>
        <end position="32"/>
    </location>
</feature>
<name>A0A8S2RR27_9BILA</name>
<evidence type="ECO:0000313" key="4">
    <source>
        <dbReference type="Proteomes" id="UP000682733"/>
    </source>
</evidence>
<proteinExistence type="predicted"/>
<sequence length="205" mass="23337">MLHLKLSDATSYVPGDSSSVKKQRTAANSSKDLSRNLQHIDDEIRRIIVIAEQRHLLLSSFFAHEFSQAPLALCDIHNSQLLNQQKKSAAIEFLKKQFPSSFSSSCPRLTGKCALIIDEGSLLEIRPFSRNTTVRQHAEQLLNTVIKHDFNQFDRIDVVFDSGESYTVKAFIKRNDNDTETPGYDLKLDDILDTSQYLFTKIDPY</sequence>
<reference evidence="3" key="1">
    <citation type="submission" date="2021-02" db="EMBL/GenBank/DDBJ databases">
        <authorList>
            <person name="Nowell W R."/>
        </authorList>
    </citation>
    <scope>NUCLEOTIDE SEQUENCE</scope>
</reference>
<protein>
    <submittedName>
        <fullName evidence="3">Uncharacterized protein</fullName>
    </submittedName>
</protein>
<comment type="caution">
    <text evidence="3">The sequence shown here is derived from an EMBL/GenBank/DDBJ whole genome shotgun (WGS) entry which is preliminary data.</text>
</comment>
<feature type="compositionally biased region" description="Polar residues" evidence="1">
    <location>
        <begin position="16"/>
        <end position="31"/>
    </location>
</feature>
<organism evidence="3 4">
    <name type="scientific">Didymodactylos carnosus</name>
    <dbReference type="NCBI Taxonomy" id="1234261"/>
    <lineage>
        <taxon>Eukaryota</taxon>
        <taxon>Metazoa</taxon>
        <taxon>Spiralia</taxon>
        <taxon>Gnathifera</taxon>
        <taxon>Rotifera</taxon>
        <taxon>Eurotatoria</taxon>
        <taxon>Bdelloidea</taxon>
        <taxon>Philodinida</taxon>
        <taxon>Philodinidae</taxon>
        <taxon>Didymodactylos</taxon>
    </lineage>
</organism>
<dbReference type="Proteomes" id="UP000677228">
    <property type="component" value="Unassembled WGS sequence"/>
</dbReference>
<evidence type="ECO:0000256" key="1">
    <source>
        <dbReference type="SAM" id="MobiDB-lite"/>
    </source>
</evidence>
<evidence type="ECO:0000313" key="2">
    <source>
        <dbReference type="EMBL" id="CAF1373634.1"/>
    </source>
</evidence>
<dbReference type="EMBL" id="CAJOBA010045880">
    <property type="protein sequence ID" value="CAF4182599.1"/>
    <property type="molecule type" value="Genomic_DNA"/>
</dbReference>